<feature type="region of interest" description="Disordered" evidence="2">
    <location>
        <begin position="140"/>
        <end position="162"/>
    </location>
</feature>
<protein>
    <recommendedName>
        <fullName evidence="5">Flagellar biosynthesis protein FlgN</fullName>
    </recommendedName>
</protein>
<proteinExistence type="predicted"/>
<reference evidence="4" key="1">
    <citation type="submission" date="2015-07" db="EMBL/GenBank/DDBJ databases">
        <title>Genome sequencing project for genomic taxonomy and phylogenomics of Bacillus-like bacteria.</title>
        <authorList>
            <person name="Liu B."/>
            <person name="Wang J."/>
            <person name="Zhu Y."/>
            <person name="Liu G."/>
            <person name="Chen Q."/>
            <person name="Chen Z."/>
            <person name="Lan J."/>
            <person name="Che J."/>
            <person name="Ge C."/>
            <person name="Shi H."/>
            <person name="Pan Z."/>
            <person name="Liu X."/>
        </authorList>
    </citation>
    <scope>NUCLEOTIDE SEQUENCE [LARGE SCALE GENOMIC DNA]</scope>
    <source>
        <strain evidence="4">FJAT-27997</strain>
    </source>
</reference>
<evidence type="ECO:0000313" key="4">
    <source>
        <dbReference type="Proteomes" id="UP000037146"/>
    </source>
</evidence>
<dbReference type="AlphaFoldDB" id="A0A0K9GZ11"/>
<organism evidence="3 4">
    <name type="scientific">Peribacillus loiseleuriae</name>
    <dbReference type="NCBI Taxonomy" id="1679170"/>
    <lineage>
        <taxon>Bacteria</taxon>
        <taxon>Bacillati</taxon>
        <taxon>Bacillota</taxon>
        <taxon>Bacilli</taxon>
        <taxon>Bacillales</taxon>
        <taxon>Bacillaceae</taxon>
        <taxon>Peribacillus</taxon>
    </lineage>
</organism>
<dbReference type="PATRIC" id="fig|1679170.3.peg.4936"/>
<dbReference type="RefSeq" id="WP_049683200.1">
    <property type="nucleotide sequence ID" value="NZ_LFZW01000001.1"/>
</dbReference>
<dbReference type="EMBL" id="LFZW01000001">
    <property type="protein sequence ID" value="KMY51851.1"/>
    <property type="molecule type" value="Genomic_DNA"/>
</dbReference>
<dbReference type="OrthoDB" id="2381500at2"/>
<gene>
    <name evidence="3" type="ORF">AC625_21885</name>
</gene>
<dbReference type="Proteomes" id="UP000037146">
    <property type="component" value="Unassembled WGS sequence"/>
</dbReference>
<keyword evidence="1" id="KW-1005">Bacterial flagellum biogenesis</keyword>
<evidence type="ECO:0000256" key="1">
    <source>
        <dbReference type="ARBA" id="ARBA00022795"/>
    </source>
</evidence>
<dbReference type="STRING" id="1679170.AC625_21885"/>
<dbReference type="InterPro" id="IPR007809">
    <property type="entry name" value="FlgN-like"/>
</dbReference>
<sequence length="162" mass="18591">MSIVHITIALEKLIKLHQGLNERAAKKADIIKRSDMDALTALLNEEQKYVKAIEMIERERIAAVGKFLQEGNSEMTKATLTDIIELVDISEKQELERLRAVLMSEATALKEANTLNQQLIYQSLQFVNLSLDMFRPRPQEYNYEKPVQNKQRNAKSVFDSQA</sequence>
<comment type="caution">
    <text evidence="3">The sequence shown here is derived from an EMBL/GenBank/DDBJ whole genome shotgun (WGS) entry which is preliminary data.</text>
</comment>
<keyword evidence="4" id="KW-1185">Reference proteome</keyword>
<accession>A0A0K9GZ11</accession>
<evidence type="ECO:0000313" key="3">
    <source>
        <dbReference type="EMBL" id="KMY51851.1"/>
    </source>
</evidence>
<name>A0A0K9GZ11_9BACI</name>
<dbReference type="Gene3D" id="1.20.58.300">
    <property type="entry name" value="FlgN-like"/>
    <property type="match status" value="1"/>
</dbReference>
<dbReference type="GO" id="GO:0044780">
    <property type="term" value="P:bacterial-type flagellum assembly"/>
    <property type="evidence" value="ECO:0007669"/>
    <property type="project" value="InterPro"/>
</dbReference>
<dbReference type="InterPro" id="IPR036679">
    <property type="entry name" value="FlgN-like_sf"/>
</dbReference>
<evidence type="ECO:0000256" key="2">
    <source>
        <dbReference type="SAM" id="MobiDB-lite"/>
    </source>
</evidence>
<evidence type="ECO:0008006" key="5">
    <source>
        <dbReference type="Google" id="ProtNLM"/>
    </source>
</evidence>
<dbReference type="Pfam" id="PF05130">
    <property type="entry name" value="FlgN"/>
    <property type="match status" value="1"/>
</dbReference>
<dbReference type="SUPFAM" id="SSF140566">
    <property type="entry name" value="FlgN-like"/>
    <property type="match status" value="1"/>
</dbReference>